<dbReference type="GO" id="GO:0000271">
    <property type="term" value="P:polysaccharide biosynthetic process"/>
    <property type="evidence" value="ECO:0007669"/>
    <property type="project" value="InterPro"/>
</dbReference>
<evidence type="ECO:0000313" key="8">
    <source>
        <dbReference type="EMBL" id="KLO35919.1"/>
    </source>
</evidence>
<evidence type="ECO:0000256" key="1">
    <source>
        <dbReference type="ARBA" id="ARBA00004141"/>
    </source>
</evidence>
<gene>
    <name evidence="8" type="ORF">ABH38_13590</name>
</gene>
<evidence type="ECO:0000256" key="5">
    <source>
        <dbReference type="ARBA" id="ARBA00023136"/>
    </source>
</evidence>
<proteinExistence type="inferred from homology"/>
<dbReference type="Pfam" id="PF04138">
    <property type="entry name" value="GtrA_DPMS_TM"/>
    <property type="match status" value="1"/>
</dbReference>
<comment type="caution">
    <text evidence="8">The sequence shown here is derived from an EMBL/GenBank/DDBJ whole genome shotgun (WGS) entry which is preliminary data.</text>
</comment>
<accession>A0A0I9Z8G9</accession>
<dbReference type="GO" id="GO:0005886">
    <property type="term" value="C:plasma membrane"/>
    <property type="evidence" value="ECO:0007669"/>
    <property type="project" value="TreeGrafter"/>
</dbReference>
<dbReference type="PANTHER" id="PTHR38459:SF1">
    <property type="entry name" value="PROPHAGE BACTOPRENOL-LINKED GLUCOSE TRANSLOCASE HOMOLOG"/>
    <property type="match status" value="1"/>
</dbReference>
<keyword evidence="9" id="KW-1185">Reference proteome</keyword>
<dbReference type="EMBL" id="LDPR01000011">
    <property type="protein sequence ID" value="KLO35919.1"/>
    <property type="molecule type" value="Genomic_DNA"/>
</dbReference>
<keyword evidence="3 6" id="KW-0812">Transmembrane</keyword>
<feature type="transmembrane region" description="Helical" evidence="6">
    <location>
        <begin position="86"/>
        <end position="103"/>
    </location>
</feature>
<dbReference type="PANTHER" id="PTHR38459">
    <property type="entry name" value="PROPHAGE BACTOPRENOL-LINKED GLUCOSE TRANSLOCASE HOMOLOG"/>
    <property type="match status" value="1"/>
</dbReference>
<evidence type="ECO:0000256" key="2">
    <source>
        <dbReference type="ARBA" id="ARBA00009399"/>
    </source>
</evidence>
<dbReference type="STRING" id="1202450.B586_14850"/>
<evidence type="ECO:0000256" key="3">
    <source>
        <dbReference type="ARBA" id="ARBA00022692"/>
    </source>
</evidence>
<dbReference type="RefSeq" id="WP_047315293.1">
    <property type="nucleotide sequence ID" value="NZ_LDPQ01000012.1"/>
</dbReference>
<keyword evidence="5 6" id="KW-0472">Membrane</keyword>
<dbReference type="AlphaFoldDB" id="A0A0I9Z8G9"/>
<dbReference type="PATRIC" id="fig|29311.18.peg.881"/>
<feature type="transmembrane region" description="Helical" evidence="6">
    <location>
        <begin position="109"/>
        <end position="127"/>
    </location>
</feature>
<feature type="domain" description="GtrA/DPMS transmembrane" evidence="7">
    <location>
        <begin position="18"/>
        <end position="134"/>
    </location>
</feature>
<keyword evidence="4 6" id="KW-1133">Transmembrane helix</keyword>
<dbReference type="Proteomes" id="UP000036334">
    <property type="component" value="Unassembled WGS sequence"/>
</dbReference>
<reference evidence="8 9" key="1">
    <citation type="submission" date="2015-05" db="EMBL/GenBank/DDBJ databases">
        <title>Genome sequence of Mycobacterium haemophilum.</title>
        <authorList>
            <person name="Greninger A.L."/>
            <person name="Cunningham G."/>
            <person name="Miller S."/>
        </authorList>
    </citation>
    <scope>NUCLEOTIDE SEQUENCE [LARGE SCALE GENOMIC DNA]</scope>
    <source>
        <strain evidence="9">UC1</strain>
    </source>
</reference>
<dbReference type="OrthoDB" id="4943658at2"/>
<name>A0A0I9Z8G9_9MYCO</name>
<evidence type="ECO:0000259" key="7">
    <source>
        <dbReference type="Pfam" id="PF04138"/>
    </source>
</evidence>
<dbReference type="InterPro" id="IPR007267">
    <property type="entry name" value="GtrA_DPMS_TM"/>
</dbReference>
<protein>
    <recommendedName>
        <fullName evidence="7">GtrA/DPMS transmembrane domain-containing protein</fullName>
    </recommendedName>
</protein>
<comment type="similarity">
    <text evidence="2">Belongs to the GtrA family.</text>
</comment>
<dbReference type="InterPro" id="IPR051401">
    <property type="entry name" value="GtrA_CellWall_Glycosyl"/>
</dbReference>
<evidence type="ECO:0000313" key="9">
    <source>
        <dbReference type="Proteomes" id="UP000036334"/>
    </source>
</evidence>
<evidence type="ECO:0000256" key="6">
    <source>
        <dbReference type="SAM" id="Phobius"/>
    </source>
</evidence>
<feature type="transmembrane region" description="Helical" evidence="6">
    <location>
        <begin position="17"/>
        <end position="39"/>
    </location>
</feature>
<evidence type="ECO:0000256" key="4">
    <source>
        <dbReference type="ARBA" id="ARBA00022989"/>
    </source>
</evidence>
<comment type="subcellular location">
    <subcellularLocation>
        <location evidence="1">Membrane</location>
        <topology evidence="1">Multi-pass membrane protein</topology>
    </subcellularLocation>
</comment>
<feature type="transmembrane region" description="Helical" evidence="6">
    <location>
        <begin position="45"/>
        <end position="65"/>
    </location>
</feature>
<sequence>MSGVSGPLVRIIRDQRVTFLTVGAANTAIGMGWFAVFLWLLRDAIGYLGVLLCTHIVAMLCAFVLNRRFVFHVTGHVLRDLARFELVNLSVLGFNFAMLPLLVEVFGLQVLLSQLVVVTVTVVYRWFAHRCFTFRRSLPEVV</sequence>
<organism evidence="8 9">
    <name type="scientific">Mycobacterium haemophilum</name>
    <dbReference type="NCBI Taxonomy" id="29311"/>
    <lineage>
        <taxon>Bacteria</taxon>
        <taxon>Bacillati</taxon>
        <taxon>Actinomycetota</taxon>
        <taxon>Actinomycetes</taxon>
        <taxon>Mycobacteriales</taxon>
        <taxon>Mycobacteriaceae</taxon>
        <taxon>Mycobacterium</taxon>
    </lineage>
</organism>